<evidence type="ECO:0008006" key="3">
    <source>
        <dbReference type="Google" id="ProtNLM"/>
    </source>
</evidence>
<keyword evidence="2" id="KW-1185">Reference proteome</keyword>
<dbReference type="AlphaFoldDB" id="A0A0P9D582"/>
<gene>
    <name evidence="1" type="ORF">SE17_05085</name>
</gene>
<evidence type="ECO:0000313" key="1">
    <source>
        <dbReference type="EMBL" id="KPV54218.1"/>
    </source>
</evidence>
<organism evidence="1 2">
    <name type="scientific">Kouleothrix aurantiaca</name>
    <dbReference type="NCBI Taxonomy" id="186479"/>
    <lineage>
        <taxon>Bacteria</taxon>
        <taxon>Bacillati</taxon>
        <taxon>Chloroflexota</taxon>
        <taxon>Chloroflexia</taxon>
        <taxon>Chloroflexales</taxon>
        <taxon>Roseiflexineae</taxon>
        <taxon>Roseiflexaceae</taxon>
        <taxon>Kouleothrix</taxon>
    </lineage>
</organism>
<protein>
    <recommendedName>
        <fullName evidence="3">Right handed beta helix domain-containing protein</fullName>
    </recommendedName>
</protein>
<dbReference type="Proteomes" id="UP000050509">
    <property type="component" value="Unassembled WGS sequence"/>
</dbReference>
<proteinExistence type="predicted"/>
<dbReference type="InterPro" id="IPR012334">
    <property type="entry name" value="Pectin_lyas_fold"/>
</dbReference>
<dbReference type="Gene3D" id="2.160.20.10">
    <property type="entry name" value="Single-stranded right-handed beta-helix, Pectin lyase-like"/>
    <property type="match status" value="1"/>
</dbReference>
<dbReference type="EMBL" id="LJCR01000092">
    <property type="protein sequence ID" value="KPV54218.1"/>
    <property type="molecule type" value="Genomic_DNA"/>
</dbReference>
<name>A0A0P9D582_9CHLR</name>
<sequence>METIDFKAAKGSPNAPITLMAYPGERPVIRGLLWLSGADYWALDGISVTWLDGTSSSNHMVKMSGGTGWSIRNCEFWGAHSYAELLISGGATSFYVGYNTMHDTYPSNATNQDHLIYANNAIGGVIEHNLLYNSPNGRAIKVGSTSSNVDYPRSITIRYNTLYNNMGPSNIQFSYGANNNEAYSNIFQKPAAGQYNTTSSNLAALAANTVFNNIGWDSVGVVEPGDPGLLDGGGNRQLDPQLDIAGGTYIPQSTDAQSYGHLAP</sequence>
<dbReference type="InterPro" id="IPR011050">
    <property type="entry name" value="Pectin_lyase_fold/virulence"/>
</dbReference>
<dbReference type="SUPFAM" id="SSF51126">
    <property type="entry name" value="Pectin lyase-like"/>
    <property type="match status" value="1"/>
</dbReference>
<comment type="caution">
    <text evidence="1">The sequence shown here is derived from an EMBL/GenBank/DDBJ whole genome shotgun (WGS) entry which is preliminary data.</text>
</comment>
<accession>A0A0P9D582</accession>
<evidence type="ECO:0000313" key="2">
    <source>
        <dbReference type="Proteomes" id="UP000050509"/>
    </source>
</evidence>
<reference evidence="1 2" key="1">
    <citation type="submission" date="2015-09" db="EMBL/GenBank/DDBJ databases">
        <title>Draft genome sequence of Kouleothrix aurantiaca JCM 19913.</title>
        <authorList>
            <person name="Hemp J."/>
        </authorList>
    </citation>
    <scope>NUCLEOTIDE SEQUENCE [LARGE SCALE GENOMIC DNA]</scope>
    <source>
        <strain evidence="1 2">COM-B</strain>
    </source>
</reference>